<evidence type="ECO:0000313" key="3">
    <source>
        <dbReference type="Proteomes" id="UP000242146"/>
    </source>
</evidence>
<dbReference type="Pfam" id="PF00004">
    <property type="entry name" value="AAA"/>
    <property type="match status" value="1"/>
</dbReference>
<dbReference type="GO" id="GO:0005524">
    <property type="term" value="F:ATP binding"/>
    <property type="evidence" value="ECO:0007669"/>
    <property type="project" value="InterPro"/>
</dbReference>
<dbReference type="EMBL" id="MCGT01000003">
    <property type="protein sequence ID" value="ORX61323.1"/>
    <property type="molecule type" value="Genomic_DNA"/>
</dbReference>
<dbReference type="Proteomes" id="UP000242146">
    <property type="component" value="Unassembled WGS sequence"/>
</dbReference>
<evidence type="ECO:0000259" key="1">
    <source>
        <dbReference type="Pfam" id="PF00004"/>
    </source>
</evidence>
<organism evidence="2 3">
    <name type="scientific">Hesseltinella vesiculosa</name>
    <dbReference type="NCBI Taxonomy" id="101127"/>
    <lineage>
        <taxon>Eukaryota</taxon>
        <taxon>Fungi</taxon>
        <taxon>Fungi incertae sedis</taxon>
        <taxon>Mucoromycota</taxon>
        <taxon>Mucoromycotina</taxon>
        <taxon>Mucoromycetes</taxon>
        <taxon>Mucorales</taxon>
        <taxon>Cunninghamellaceae</taxon>
        <taxon>Hesseltinella</taxon>
    </lineage>
</organism>
<reference evidence="2 3" key="1">
    <citation type="submission" date="2016-07" db="EMBL/GenBank/DDBJ databases">
        <title>Pervasive Adenine N6-methylation of Active Genes in Fungi.</title>
        <authorList>
            <consortium name="DOE Joint Genome Institute"/>
            <person name="Mondo S.J."/>
            <person name="Dannebaum R.O."/>
            <person name="Kuo R.C."/>
            <person name="Labutti K."/>
            <person name="Haridas S."/>
            <person name="Kuo A."/>
            <person name="Salamov A."/>
            <person name="Ahrendt S.R."/>
            <person name="Lipzen A."/>
            <person name="Sullivan W."/>
            <person name="Andreopoulos W.B."/>
            <person name="Clum A."/>
            <person name="Lindquist E."/>
            <person name="Daum C."/>
            <person name="Ramamoorthy G.K."/>
            <person name="Gryganskyi A."/>
            <person name="Culley D."/>
            <person name="Magnuson J.K."/>
            <person name="James T.Y."/>
            <person name="O'Malley M.A."/>
            <person name="Stajich J.E."/>
            <person name="Spatafora J.W."/>
            <person name="Visel A."/>
            <person name="Grigoriev I.V."/>
        </authorList>
    </citation>
    <scope>NUCLEOTIDE SEQUENCE [LARGE SCALE GENOMIC DNA]</scope>
    <source>
        <strain evidence="2 3">NRRL 3301</strain>
    </source>
</reference>
<proteinExistence type="predicted"/>
<accession>A0A1X2GTK1</accession>
<dbReference type="Gene3D" id="3.40.50.300">
    <property type="entry name" value="P-loop containing nucleotide triphosphate hydrolases"/>
    <property type="match status" value="1"/>
</dbReference>
<evidence type="ECO:0000313" key="2">
    <source>
        <dbReference type="EMBL" id="ORX61323.1"/>
    </source>
</evidence>
<dbReference type="InterPro" id="IPR003959">
    <property type="entry name" value="ATPase_AAA_core"/>
</dbReference>
<dbReference type="SUPFAM" id="SSF52540">
    <property type="entry name" value="P-loop containing nucleoside triphosphate hydrolases"/>
    <property type="match status" value="1"/>
</dbReference>
<gene>
    <name evidence="2" type="ORF">DM01DRAFT_1299223</name>
</gene>
<sequence length="92" mass="10150">MRDDTAFETAILKIIGGYDALIHELVMTMTSWQYSQQRPWIVNKILLHGKPGSGKTALAMAIAKTSGLPYLFLNAPDVFMAGKERVGSIHLC</sequence>
<dbReference type="OrthoDB" id="2289275at2759"/>
<dbReference type="InterPro" id="IPR027417">
    <property type="entry name" value="P-loop_NTPase"/>
</dbReference>
<protein>
    <recommendedName>
        <fullName evidence="1">ATPase AAA-type core domain-containing protein</fullName>
    </recommendedName>
</protein>
<name>A0A1X2GTK1_9FUNG</name>
<dbReference type="GO" id="GO:0016887">
    <property type="term" value="F:ATP hydrolysis activity"/>
    <property type="evidence" value="ECO:0007669"/>
    <property type="project" value="InterPro"/>
</dbReference>
<feature type="domain" description="ATPase AAA-type core" evidence="1">
    <location>
        <begin position="45"/>
        <end position="80"/>
    </location>
</feature>
<dbReference type="AlphaFoldDB" id="A0A1X2GTK1"/>
<keyword evidence="3" id="KW-1185">Reference proteome</keyword>
<comment type="caution">
    <text evidence="2">The sequence shown here is derived from an EMBL/GenBank/DDBJ whole genome shotgun (WGS) entry which is preliminary data.</text>
</comment>